<keyword evidence="4" id="KW-1185">Reference proteome</keyword>
<comment type="caution">
    <text evidence="3">The sequence shown here is derived from an EMBL/GenBank/DDBJ whole genome shotgun (WGS) entry which is preliminary data.</text>
</comment>
<evidence type="ECO:0000313" key="4">
    <source>
        <dbReference type="Proteomes" id="UP000289437"/>
    </source>
</evidence>
<reference evidence="4" key="2">
    <citation type="submission" date="2019-02" db="EMBL/GenBank/DDBJ databases">
        <title>Granulicella sibirica sp. nov., a psychrotolerant acidobacterium isolated from an organic soil layer in forested tundra, West Siberia.</title>
        <authorList>
            <person name="Oshkin I.Y."/>
            <person name="Kulichevskaya I.S."/>
            <person name="Rijpstra W.I.C."/>
            <person name="Sinninghe Damste J.S."/>
            <person name="Rakitin A.L."/>
            <person name="Ravin N.V."/>
            <person name="Dedysh S.N."/>
        </authorList>
    </citation>
    <scope>NUCLEOTIDE SEQUENCE [LARGE SCALE GENOMIC DNA]</scope>
    <source>
        <strain evidence="4">AF10</strain>
    </source>
</reference>
<protein>
    <submittedName>
        <fullName evidence="3">PBS lyase HEAT domain protein repeat-containing protein</fullName>
    </submittedName>
</protein>
<feature type="signal peptide" evidence="2">
    <location>
        <begin position="1"/>
        <end position="22"/>
    </location>
</feature>
<dbReference type="GO" id="GO:0016491">
    <property type="term" value="F:oxidoreductase activity"/>
    <property type="evidence" value="ECO:0007669"/>
    <property type="project" value="TreeGrafter"/>
</dbReference>
<dbReference type="Gene3D" id="1.25.10.10">
    <property type="entry name" value="Leucine-rich Repeat Variant"/>
    <property type="match status" value="1"/>
</dbReference>
<feature type="chain" id="PRO_5020330020" evidence="2">
    <location>
        <begin position="23"/>
        <end position="345"/>
    </location>
</feature>
<evidence type="ECO:0000256" key="2">
    <source>
        <dbReference type="SAM" id="SignalP"/>
    </source>
</evidence>
<evidence type="ECO:0000256" key="1">
    <source>
        <dbReference type="SAM" id="MobiDB-lite"/>
    </source>
</evidence>
<dbReference type="SMART" id="SM00567">
    <property type="entry name" value="EZ_HEAT"/>
    <property type="match status" value="3"/>
</dbReference>
<dbReference type="Pfam" id="PF13646">
    <property type="entry name" value="HEAT_2"/>
    <property type="match status" value="1"/>
</dbReference>
<feature type="compositionally biased region" description="Basic and acidic residues" evidence="1">
    <location>
        <begin position="80"/>
        <end position="96"/>
    </location>
</feature>
<dbReference type="PANTHER" id="PTHR12697">
    <property type="entry name" value="PBS LYASE HEAT-LIKE PROTEIN"/>
    <property type="match status" value="1"/>
</dbReference>
<feature type="region of interest" description="Disordered" evidence="1">
    <location>
        <begin position="70"/>
        <end position="96"/>
    </location>
</feature>
<organism evidence="3 4">
    <name type="scientific">Granulicella sibirica</name>
    <dbReference type="NCBI Taxonomy" id="2479048"/>
    <lineage>
        <taxon>Bacteria</taxon>
        <taxon>Pseudomonadati</taxon>
        <taxon>Acidobacteriota</taxon>
        <taxon>Terriglobia</taxon>
        <taxon>Terriglobales</taxon>
        <taxon>Acidobacteriaceae</taxon>
        <taxon>Granulicella</taxon>
    </lineage>
</organism>
<evidence type="ECO:0000313" key="3">
    <source>
        <dbReference type="EMBL" id="RXH56467.1"/>
    </source>
</evidence>
<gene>
    <name evidence="3" type="ORF">GRAN_3324</name>
</gene>
<dbReference type="InterPro" id="IPR011989">
    <property type="entry name" value="ARM-like"/>
</dbReference>
<dbReference type="SUPFAM" id="SSF48371">
    <property type="entry name" value="ARM repeat"/>
    <property type="match status" value="1"/>
</dbReference>
<accession>A0A4Q0SZX5</accession>
<proteinExistence type="predicted"/>
<sequence>MPRLTPLLALTTFLLAAAALQAQQPTIVHAQLTTEPVGTSLATRLDELRHSSTPVWVGYSIPVAPGFDKSNESDQTSFLEGDHESHTYRNDDSHPGQSIDHETVLLRLANNAIEKVRLERPARTLDAGNQRFVWLTGVSETDSIHTFAALAHEPAMEGIASTAIFIIAVHRSPEATISLIGLAAPASPLAIREKAAFWLANQRGKEGFEAIQRLAREDADPKFRQKLTFDLTLTREPGGLDEIIRMAHSDSSPEVRKQAQFWMAVKGGKKVSGDLRNLAENDPDDQIRKSAVFALSRLPSEEAATQLIQVASSSKDPAVRKQAVFWLGESKDPRALDYLTALLRQ</sequence>
<keyword evidence="2" id="KW-0732">Signal</keyword>
<dbReference type="AlphaFoldDB" id="A0A4Q0SZX5"/>
<dbReference type="InterPro" id="IPR016024">
    <property type="entry name" value="ARM-type_fold"/>
</dbReference>
<dbReference type="GO" id="GO:0016829">
    <property type="term" value="F:lyase activity"/>
    <property type="evidence" value="ECO:0007669"/>
    <property type="project" value="UniProtKB-KW"/>
</dbReference>
<dbReference type="EMBL" id="RDSM01000002">
    <property type="protein sequence ID" value="RXH56467.1"/>
    <property type="molecule type" value="Genomic_DNA"/>
</dbReference>
<dbReference type="PANTHER" id="PTHR12697:SF5">
    <property type="entry name" value="DEOXYHYPUSINE HYDROXYLASE"/>
    <property type="match status" value="1"/>
</dbReference>
<dbReference type="Proteomes" id="UP000289437">
    <property type="component" value="Unassembled WGS sequence"/>
</dbReference>
<keyword evidence="3" id="KW-0456">Lyase</keyword>
<dbReference type="RefSeq" id="WP_128913920.1">
    <property type="nucleotide sequence ID" value="NZ_RDSM01000002.1"/>
</dbReference>
<name>A0A4Q0SZX5_9BACT</name>
<dbReference type="OrthoDB" id="106976at2"/>
<reference evidence="3 4" key="1">
    <citation type="submission" date="2018-11" db="EMBL/GenBank/DDBJ databases">
        <authorList>
            <person name="Mardanov A.V."/>
            <person name="Ravin N.V."/>
            <person name="Dedysh S.N."/>
        </authorList>
    </citation>
    <scope>NUCLEOTIDE SEQUENCE [LARGE SCALE GENOMIC DNA]</scope>
    <source>
        <strain evidence="3 4">AF10</strain>
    </source>
</reference>
<dbReference type="InterPro" id="IPR004155">
    <property type="entry name" value="PBS_lyase_HEAT"/>
</dbReference>